<dbReference type="EMBL" id="JAHRIO010080248">
    <property type="protein sequence ID" value="MEQ2184267.1"/>
    <property type="molecule type" value="Genomic_DNA"/>
</dbReference>
<gene>
    <name evidence="1" type="ORF">GOODEAATRI_006055</name>
</gene>
<comment type="caution">
    <text evidence="1">The sequence shown here is derived from an EMBL/GenBank/DDBJ whole genome shotgun (WGS) entry which is preliminary data.</text>
</comment>
<name>A0ABV0PLT4_9TELE</name>
<sequence>MMIELEEEVVQLQFWWLTLTKDVKDGLSSTQSSQGLKTSTLGVAATASHSVTPLVSYGLCHSSRNTLLHSTGYLTVLGMNPVLFLLTAGGGASSVMCCAK</sequence>
<keyword evidence="2" id="KW-1185">Reference proteome</keyword>
<reference evidence="1 2" key="1">
    <citation type="submission" date="2021-06" db="EMBL/GenBank/DDBJ databases">
        <authorList>
            <person name="Palmer J.M."/>
        </authorList>
    </citation>
    <scope>NUCLEOTIDE SEQUENCE [LARGE SCALE GENOMIC DNA]</scope>
    <source>
        <strain evidence="1 2">GA_2019</strain>
        <tissue evidence="1">Muscle</tissue>
    </source>
</reference>
<organism evidence="1 2">
    <name type="scientific">Goodea atripinnis</name>
    <dbReference type="NCBI Taxonomy" id="208336"/>
    <lineage>
        <taxon>Eukaryota</taxon>
        <taxon>Metazoa</taxon>
        <taxon>Chordata</taxon>
        <taxon>Craniata</taxon>
        <taxon>Vertebrata</taxon>
        <taxon>Euteleostomi</taxon>
        <taxon>Actinopterygii</taxon>
        <taxon>Neopterygii</taxon>
        <taxon>Teleostei</taxon>
        <taxon>Neoteleostei</taxon>
        <taxon>Acanthomorphata</taxon>
        <taxon>Ovalentaria</taxon>
        <taxon>Atherinomorphae</taxon>
        <taxon>Cyprinodontiformes</taxon>
        <taxon>Goodeidae</taxon>
        <taxon>Goodea</taxon>
    </lineage>
</organism>
<proteinExistence type="predicted"/>
<accession>A0ABV0PLT4</accession>
<dbReference type="Proteomes" id="UP001476798">
    <property type="component" value="Unassembled WGS sequence"/>
</dbReference>
<evidence type="ECO:0000313" key="1">
    <source>
        <dbReference type="EMBL" id="MEQ2184267.1"/>
    </source>
</evidence>
<protein>
    <submittedName>
        <fullName evidence="1">Uncharacterized protein</fullName>
    </submittedName>
</protein>
<evidence type="ECO:0000313" key="2">
    <source>
        <dbReference type="Proteomes" id="UP001476798"/>
    </source>
</evidence>